<feature type="transmembrane region" description="Helical" evidence="1">
    <location>
        <begin position="56"/>
        <end position="80"/>
    </location>
</feature>
<sequence>MAVKKNGYQVQWALERIVSVTSSILVILLVSRKRYEFKTAMKKVQFIKNSASEKKINVLAGCILASPLIYSLATLLAYAIERDETGFRFFFYGFPVTDKVLKCFILFWKSFVYYFLFPTYSNSFILIFCVIFYGLSLHIRNLSQELERCPPKDFTTAIQIKYLDCRKEIIKMLEELQTHFSSVSFIACGGHFSYCFAVLTQILLYSFNENSVTYHFDSTMNLVFVGVPLVLMFWIPEQIPLEMENLNKIICSKYEVRASSGIVSECPTIEKLMLEEKIFVVSGCNEIFLRKLHNRKVSLHFGPVHDSEILSVTELFMTYIACEFRLPGMARNVFGKVADSEIGEDEAGFLFFFYGIPISLLFPAARVVSTVIYTLECRENSNRNGKNFPPHATSSRTTITLEKNSKDVHSECSMKDEQVFVLSGSDFIYYRKSTILTWLGTILTYGLLILSIELKTVPP</sequence>
<reference evidence="2" key="2">
    <citation type="submission" date="2020-06" db="EMBL/GenBank/DDBJ databases">
        <authorList>
            <person name="Sheffer M."/>
        </authorList>
    </citation>
    <scope>NUCLEOTIDE SEQUENCE</scope>
</reference>
<evidence type="ECO:0000313" key="2">
    <source>
        <dbReference type="EMBL" id="KAF8788161.1"/>
    </source>
</evidence>
<comment type="caution">
    <text evidence="2">The sequence shown here is derived from an EMBL/GenBank/DDBJ whole genome shotgun (WGS) entry which is preliminary data.</text>
</comment>
<reference evidence="2" key="1">
    <citation type="journal article" date="2020" name="bioRxiv">
        <title>Chromosome-level reference genome of the European wasp spider Argiope bruennichi: a resource for studies on range expansion and evolutionary adaptation.</title>
        <authorList>
            <person name="Sheffer M.M."/>
            <person name="Hoppe A."/>
            <person name="Krehenwinkel H."/>
            <person name="Uhl G."/>
            <person name="Kuss A.W."/>
            <person name="Jensen L."/>
            <person name="Jensen C."/>
            <person name="Gillespie R.G."/>
            <person name="Hoff K.J."/>
            <person name="Prost S."/>
        </authorList>
    </citation>
    <scope>NUCLEOTIDE SEQUENCE</scope>
</reference>
<organism evidence="2 3">
    <name type="scientific">Argiope bruennichi</name>
    <name type="common">Wasp spider</name>
    <name type="synonym">Aranea bruennichi</name>
    <dbReference type="NCBI Taxonomy" id="94029"/>
    <lineage>
        <taxon>Eukaryota</taxon>
        <taxon>Metazoa</taxon>
        <taxon>Ecdysozoa</taxon>
        <taxon>Arthropoda</taxon>
        <taxon>Chelicerata</taxon>
        <taxon>Arachnida</taxon>
        <taxon>Araneae</taxon>
        <taxon>Araneomorphae</taxon>
        <taxon>Entelegynae</taxon>
        <taxon>Araneoidea</taxon>
        <taxon>Araneidae</taxon>
        <taxon>Argiope</taxon>
    </lineage>
</organism>
<feature type="transmembrane region" description="Helical" evidence="1">
    <location>
        <begin position="219"/>
        <end position="235"/>
    </location>
</feature>
<keyword evidence="3" id="KW-1185">Reference proteome</keyword>
<proteinExistence type="predicted"/>
<feature type="transmembrane region" description="Helical" evidence="1">
    <location>
        <begin position="180"/>
        <end position="207"/>
    </location>
</feature>
<dbReference type="EMBL" id="JABXBU010000015">
    <property type="protein sequence ID" value="KAF8788161.1"/>
    <property type="molecule type" value="Genomic_DNA"/>
</dbReference>
<evidence type="ECO:0000256" key="1">
    <source>
        <dbReference type="SAM" id="Phobius"/>
    </source>
</evidence>
<name>A0A8T0FB89_ARGBR</name>
<dbReference type="Proteomes" id="UP000807504">
    <property type="component" value="Unassembled WGS sequence"/>
</dbReference>
<evidence type="ECO:0000313" key="3">
    <source>
        <dbReference type="Proteomes" id="UP000807504"/>
    </source>
</evidence>
<keyword evidence="1" id="KW-0812">Transmembrane</keyword>
<gene>
    <name evidence="2" type="ORF">HNY73_009693</name>
</gene>
<feature type="transmembrane region" description="Helical" evidence="1">
    <location>
        <begin position="111"/>
        <end position="135"/>
    </location>
</feature>
<feature type="transmembrane region" description="Helical" evidence="1">
    <location>
        <begin position="17"/>
        <end position="35"/>
    </location>
</feature>
<accession>A0A8T0FB89</accession>
<keyword evidence="1" id="KW-0472">Membrane</keyword>
<dbReference type="AlphaFoldDB" id="A0A8T0FB89"/>
<feature type="transmembrane region" description="Helical" evidence="1">
    <location>
        <begin position="435"/>
        <end position="452"/>
    </location>
</feature>
<keyword evidence="1" id="KW-1133">Transmembrane helix</keyword>
<protein>
    <submittedName>
        <fullName evidence="2">Uncharacterized protein</fullName>
    </submittedName>
</protein>